<feature type="binding site" evidence="10">
    <location>
        <position position="303"/>
    </location>
    <ligand>
        <name>K(+)</name>
        <dbReference type="ChEBI" id="CHEBI:29103"/>
    </ligand>
</feature>
<feature type="binding site" evidence="10">
    <location>
        <position position="190"/>
    </location>
    <ligand>
        <name>ATP</name>
        <dbReference type="ChEBI" id="CHEBI:30616"/>
    </ligand>
</feature>
<dbReference type="PANTHER" id="PTHR10584">
    <property type="entry name" value="SUGAR KINASE"/>
    <property type="match status" value="1"/>
</dbReference>
<feature type="binding site" evidence="10">
    <location>
        <begin position="231"/>
        <end position="236"/>
    </location>
    <ligand>
        <name>ATP</name>
        <dbReference type="ChEBI" id="CHEBI:30616"/>
    </ligand>
</feature>
<comment type="function">
    <text evidence="10">Catalyzes the ATP-dependent phosphorylation of 2-deoxy-D-ribose to 2-deoxy-D-ribose 5-phosphate (dRib-5P), allowing the use of deoxyribose as the sole carbon source.</text>
</comment>
<keyword evidence="3 10" id="KW-0479">Metal-binding</keyword>
<dbReference type="NCBIfam" id="TIGR02152">
    <property type="entry name" value="D_ribokin_bact"/>
    <property type="match status" value="1"/>
</dbReference>
<keyword evidence="5 10" id="KW-0418">Kinase</keyword>
<gene>
    <name evidence="12" type="primary">rbsK</name>
    <name evidence="10" type="synonym">deoK</name>
    <name evidence="12" type="ORF">H8S45_07475</name>
</gene>
<name>A0A923LVY6_9FIRM</name>
<dbReference type="InterPro" id="IPR011877">
    <property type="entry name" value="Ribokinase"/>
</dbReference>
<proteinExistence type="inferred from homology"/>
<keyword evidence="10" id="KW-0963">Cytoplasm</keyword>
<dbReference type="CDD" id="cd01174">
    <property type="entry name" value="ribokinase"/>
    <property type="match status" value="1"/>
</dbReference>
<feature type="binding site" evidence="10">
    <location>
        <begin position="42"/>
        <end position="46"/>
    </location>
    <ligand>
        <name>substrate</name>
    </ligand>
</feature>
<feature type="site" description="Important for substrate specificity" evidence="10">
    <location>
        <position position="14"/>
    </location>
</feature>
<evidence type="ECO:0000256" key="7">
    <source>
        <dbReference type="ARBA" id="ARBA00022842"/>
    </source>
</evidence>
<keyword evidence="7 10" id="KW-0460">Magnesium</keyword>
<reference evidence="12" key="1">
    <citation type="submission" date="2020-08" db="EMBL/GenBank/DDBJ databases">
        <title>Genome public.</title>
        <authorList>
            <person name="Liu C."/>
            <person name="Sun Q."/>
        </authorList>
    </citation>
    <scope>NUCLEOTIDE SEQUENCE</scope>
    <source>
        <strain evidence="12">NSJ-28</strain>
    </source>
</reference>
<keyword evidence="2 10" id="KW-0808">Transferase</keyword>
<dbReference type="InterPro" id="IPR011611">
    <property type="entry name" value="PfkB_dom"/>
</dbReference>
<dbReference type="AlphaFoldDB" id="A0A923LVY6"/>
<feature type="binding site" evidence="10">
    <location>
        <position position="264"/>
    </location>
    <ligand>
        <name>substrate</name>
    </ligand>
</feature>
<feature type="binding site" evidence="10">
    <location>
        <position position="146"/>
    </location>
    <ligand>
        <name>substrate</name>
    </ligand>
</feature>
<dbReference type="PROSITE" id="PS00583">
    <property type="entry name" value="PFKB_KINASES_1"/>
    <property type="match status" value="1"/>
</dbReference>
<comment type="caution">
    <text evidence="10">Lacks conserved residue(s) required for the propagation of feature annotation.</text>
</comment>
<dbReference type="RefSeq" id="WP_147574050.1">
    <property type="nucleotide sequence ID" value="NZ_JACOPL010000006.1"/>
</dbReference>
<comment type="caution">
    <text evidence="12">The sequence shown here is derived from an EMBL/GenBank/DDBJ whole genome shotgun (WGS) entry which is preliminary data.</text>
</comment>
<feature type="domain" description="Carbohydrate kinase PfkB" evidence="11">
    <location>
        <begin position="6"/>
        <end position="306"/>
    </location>
</feature>
<keyword evidence="6 10" id="KW-0067">ATP-binding</keyword>
<keyword evidence="4 10" id="KW-0547">Nucleotide-binding</keyword>
<keyword evidence="8 10" id="KW-0630">Potassium</keyword>
<sequence>MGKIPHILVVGSIMMDLVASTKRAPREGETIIGMKFTTAPGGKGSNQAVQCARLGAEVAMVGKVGRDGFGKTLLETASAAGVDVSRVLTDPAEATGVAHITLEVSENDAKNRITVCPGANFTLTVEEIAWLKARVADYDLVMLQLELPMEVVESVAAWAYEAGVPVMLNPAPAAALSDTLLGHVTYLSPNEHEATLMSGQQIAVGNGINREDMHRAARYFMQRGVKNLIVTLGANGSVCVNQNGTVYTPSVHMDKIIDTTAAGDSFVAAFCTGLTAGLDERQALAFASHTAAITVSRMGAMPSLPTITEVKALIVEKGCRGIDTNILDMLERSGTSTK</sequence>
<feature type="binding site" evidence="10">
    <location>
        <position position="260"/>
    </location>
    <ligand>
        <name>K(+)</name>
        <dbReference type="ChEBI" id="CHEBI:29103"/>
    </ligand>
</feature>
<feature type="binding site" evidence="10">
    <location>
        <begin position="263"/>
        <end position="264"/>
    </location>
    <ligand>
        <name>ATP</name>
        <dbReference type="ChEBI" id="CHEBI:30616"/>
    </ligand>
</feature>
<evidence type="ECO:0000256" key="8">
    <source>
        <dbReference type="ARBA" id="ARBA00022958"/>
    </source>
</evidence>
<evidence type="ECO:0000256" key="10">
    <source>
        <dbReference type="HAMAP-Rule" id="MF_01987"/>
    </source>
</evidence>
<comment type="similarity">
    <text evidence="1">Belongs to the carbohydrate kinase pfkB family.</text>
</comment>
<feature type="binding site" evidence="10">
    <location>
        <begin position="14"/>
        <end position="16"/>
    </location>
    <ligand>
        <name>substrate</name>
    </ligand>
</feature>
<keyword evidence="13" id="KW-1185">Reference proteome</keyword>
<evidence type="ECO:0000313" key="12">
    <source>
        <dbReference type="EMBL" id="MBC5725297.1"/>
    </source>
</evidence>
<organism evidence="12 13">
    <name type="scientific">Agathobaculum faecis</name>
    <dbReference type="NCBI Taxonomy" id="2763013"/>
    <lineage>
        <taxon>Bacteria</taxon>
        <taxon>Bacillati</taxon>
        <taxon>Bacillota</taxon>
        <taxon>Clostridia</taxon>
        <taxon>Eubacteriales</taxon>
        <taxon>Butyricicoccaceae</taxon>
        <taxon>Agathobaculum</taxon>
    </lineage>
</organism>
<dbReference type="EMBL" id="JACOPL010000006">
    <property type="protein sequence ID" value="MBC5725297.1"/>
    <property type="molecule type" value="Genomic_DNA"/>
</dbReference>
<dbReference type="InterPro" id="IPR002139">
    <property type="entry name" value="Ribo/fructo_kinase"/>
</dbReference>
<evidence type="ECO:0000256" key="3">
    <source>
        <dbReference type="ARBA" id="ARBA00022723"/>
    </source>
</evidence>
<evidence type="ECO:0000256" key="5">
    <source>
        <dbReference type="ARBA" id="ARBA00022777"/>
    </source>
</evidence>
<dbReference type="SUPFAM" id="SSF53613">
    <property type="entry name" value="Ribokinase-like"/>
    <property type="match status" value="1"/>
</dbReference>
<feature type="binding site" evidence="10">
    <location>
        <position position="297"/>
    </location>
    <ligand>
        <name>K(+)</name>
        <dbReference type="ChEBI" id="CHEBI:29103"/>
    </ligand>
</feature>
<dbReference type="InterPro" id="IPR029056">
    <property type="entry name" value="Ribokinase-like"/>
</dbReference>
<dbReference type="GO" id="GO:0005524">
    <property type="term" value="F:ATP binding"/>
    <property type="evidence" value="ECO:0007669"/>
    <property type="project" value="UniProtKB-UniRule"/>
</dbReference>
<accession>A0A923LVY6</accession>
<dbReference type="HAMAP" id="MF_01987">
    <property type="entry name" value="Ribokinase"/>
    <property type="match status" value="1"/>
</dbReference>
<comment type="subunit">
    <text evidence="10">Homodimer.</text>
</comment>
<keyword evidence="9 10" id="KW-0119">Carbohydrate metabolism</keyword>
<evidence type="ECO:0000313" key="13">
    <source>
        <dbReference type="Proteomes" id="UP000606499"/>
    </source>
</evidence>
<evidence type="ECO:0000256" key="4">
    <source>
        <dbReference type="ARBA" id="ARBA00022741"/>
    </source>
</evidence>
<feature type="binding site" evidence="10">
    <location>
        <position position="258"/>
    </location>
    <ligand>
        <name>K(+)</name>
        <dbReference type="ChEBI" id="CHEBI:29103"/>
    </ligand>
</feature>
<dbReference type="InterPro" id="IPR002173">
    <property type="entry name" value="Carboh/pur_kinase_PfkB_CS"/>
</dbReference>
<dbReference type="GO" id="GO:0004747">
    <property type="term" value="F:ribokinase activity"/>
    <property type="evidence" value="ECO:0007669"/>
    <property type="project" value="UniProtKB-UniRule"/>
</dbReference>
<comment type="catalytic activity">
    <reaction evidence="10">
        <text>2-deoxy-D-ribose + ATP = 2-deoxy-D-ribose 5-phosphate + ADP + H(+)</text>
        <dbReference type="Rhea" id="RHEA:30871"/>
        <dbReference type="ChEBI" id="CHEBI:15378"/>
        <dbReference type="ChEBI" id="CHEBI:30616"/>
        <dbReference type="ChEBI" id="CHEBI:62877"/>
        <dbReference type="ChEBI" id="CHEBI:90761"/>
        <dbReference type="ChEBI" id="CHEBI:456216"/>
        <dbReference type="EC" id="2.7.1.229"/>
    </reaction>
</comment>
<evidence type="ECO:0000256" key="2">
    <source>
        <dbReference type="ARBA" id="ARBA00022679"/>
    </source>
</evidence>
<dbReference type="PRINTS" id="PR00990">
    <property type="entry name" value="RIBOKINASE"/>
</dbReference>
<feature type="active site" description="Proton acceptor" evidence="10">
    <location>
        <position position="264"/>
    </location>
</feature>
<dbReference type="GO" id="GO:0006014">
    <property type="term" value="P:D-ribose metabolic process"/>
    <property type="evidence" value="ECO:0007669"/>
    <property type="project" value="UniProtKB-UniRule"/>
</dbReference>
<dbReference type="GO" id="GO:0046872">
    <property type="term" value="F:metal ion binding"/>
    <property type="evidence" value="ECO:0007669"/>
    <property type="project" value="UniProtKB-KW"/>
</dbReference>
<comment type="similarity">
    <text evidence="10">Belongs to the carbohydrate kinase PfkB family. Deoxyribokinase subfamily.</text>
</comment>
<comment type="cofactor">
    <cofactor evidence="10">
        <name>Mg(2+)</name>
        <dbReference type="ChEBI" id="CHEBI:18420"/>
    </cofactor>
</comment>
<dbReference type="PANTHER" id="PTHR10584:SF166">
    <property type="entry name" value="RIBOKINASE"/>
    <property type="match status" value="1"/>
</dbReference>
<comment type="subcellular location">
    <subcellularLocation>
        <location evidence="10">Cytoplasm</location>
    </subcellularLocation>
</comment>
<evidence type="ECO:0000259" key="11">
    <source>
        <dbReference type="Pfam" id="PF00294"/>
    </source>
</evidence>
<dbReference type="GO" id="GO:0005829">
    <property type="term" value="C:cytosol"/>
    <property type="evidence" value="ECO:0007669"/>
    <property type="project" value="TreeGrafter"/>
</dbReference>
<feature type="binding site" evidence="10">
    <location>
        <position position="299"/>
    </location>
    <ligand>
        <name>K(+)</name>
        <dbReference type="ChEBI" id="CHEBI:29103"/>
    </ligand>
</feature>
<evidence type="ECO:0000256" key="9">
    <source>
        <dbReference type="ARBA" id="ARBA00023277"/>
    </source>
</evidence>
<protein>
    <recommendedName>
        <fullName evidence="10">Deoxyribokinase</fullName>
        <shortName evidence="10">dRK</shortName>
        <ecNumber evidence="10">2.7.1.229</ecNumber>
    </recommendedName>
    <alternativeName>
        <fullName evidence="10">ATP:2-deoxy-D-ribose 5-phosphotransferase</fullName>
    </alternativeName>
</protein>
<dbReference type="EC" id="2.7.1.229" evidence="10"/>
<feature type="binding site" evidence="10">
    <location>
        <position position="294"/>
    </location>
    <ligand>
        <name>K(+)</name>
        <dbReference type="ChEBI" id="CHEBI:29103"/>
    </ligand>
</feature>
<evidence type="ECO:0000256" key="1">
    <source>
        <dbReference type="ARBA" id="ARBA00005380"/>
    </source>
</evidence>
<dbReference type="Proteomes" id="UP000606499">
    <property type="component" value="Unassembled WGS sequence"/>
</dbReference>
<dbReference type="Gene3D" id="3.40.1190.20">
    <property type="match status" value="1"/>
</dbReference>
<dbReference type="Pfam" id="PF00294">
    <property type="entry name" value="PfkB"/>
    <property type="match status" value="1"/>
</dbReference>
<evidence type="ECO:0000256" key="6">
    <source>
        <dbReference type="ARBA" id="ARBA00022840"/>
    </source>
</evidence>